<name>J7IU09_DESMD</name>
<dbReference type="SMART" id="SM00901">
    <property type="entry name" value="FRG"/>
    <property type="match status" value="1"/>
</dbReference>
<evidence type="ECO:0000313" key="2">
    <source>
        <dbReference type="EMBL" id="AFQ42608.1"/>
    </source>
</evidence>
<dbReference type="STRING" id="768704.Desmer_0568"/>
<dbReference type="EMBL" id="CP003629">
    <property type="protein sequence ID" value="AFQ42608.1"/>
    <property type="molecule type" value="Genomic_DNA"/>
</dbReference>
<dbReference type="Pfam" id="PF08867">
    <property type="entry name" value="FRG"/>
    <property type="match status" value="1"/>
</dbReference>
<feature type="domain" description="FRG" evidence="1">
    <location>
        <begin position="37"/>
        <end position="138"/>
    </location>
</feature>
<evidence type="ECO:0000313" key="3">
    <source>
        <dbReference type="Proteomes" id="UP000005262"/>
    </source>
</evidence>
<dbReference type="OrthoDB" id="9816036at2"/>
<proteinExistence type="predicted"/>
<organism evidence="2 3">
    <name type="scientific">Desulfosporosinus meridiei (strain ATCC BAA-275 / DSM 13257 / KCTC 12902 / NCIMB 13706 / S10)</name>
    <dbReference type="NCBI Taxonomy" id="768704"/>
    <lineage>
        <taxon>Bacteria</taxon>
        <taxon>Bacillati</taxon>
        <taxon>Bacillota</taxon>
        <taxon>Clostridia</taxon>
        <taxon>Eubacteriales</taxon>
        <taxon>Desulfitobacteriaceae</taxon>
        <taxon>Desulfosporosinus</taxon>
    </lineage>
</organism>
<dbReference type="RefSeq" id="WP_014901530.1">
    <property type="nucleotide sequence ID" value="NC_018515.1"/>
</dbReference>
<reference evidence="2 3" key="1">
    <citation type="journal article" date="2012" name="J. Bacteriol.">
        <title>Complete genome sequences of Desulfosporosinus orientis DSM765T, Desulfosporosinus youngiae DSM17734T, Desulfosporosinus meridiei DSM13257T, and Desulfosporosinus acidiphilus DSM22704T.</title>
        <authorList>
            <person name="Pester M."/>
            <person name="Brambilla E."/>
            <person name="Alazard D."/>
            <person name="Rattei T."/>
            <person name="Weinmaier T."/>
            <person name="Han J."/>
            <person name="Lucas S."/>
            <person name="Lapidus A."/>
            <person name="Cheng J.F."/>
            <person name="Goodwin L."/>
            <person name="Pitluck S."/>
            <person name="Peters L."/>
            <person name="Ovchinnikova G."/>
            <person name="Teshima H."/>
            <person name="Detter J.C."/>
            <person name="Han C.S."/>
            <person name="Tapia R."/>
            <person name="Land M.L."/>
            <person name="Hauser L."/>
            <person name="Kyrpides N.C."/>
            <person name="Ivanova N.N."/>
            <person name="Pagani I."/>
            <person name="Huntmann M."/>
            <person name="Wei C.L."/>
            <person name="Davenport K.W."/>
            <person name="Daligault H."/>
            <person name="Chain P.S."/>
            <person name="Chen A."/>
            <person name="Mavromatis K."/>
            <person name="Markowitz V."/>
            <person name="Szeto E."/>
            <person name="Mikhailova N."/>
            <person name="Pati A."/>
            <person name="Wagner M."/>
            <person name="Woyke T."/>
            <person name="Ollivier B."/>
            <person name="Klenk H.P."/>
            <person name="Spring S."/>
            <person name="Loy A."/>
        </authorList>
    </citation>
    <scope>NUCLEOTIDE SEQUENCE [LARGE SCALE GENOMIC DNA]</scope>
    <source>
        <strain evidence="3">ATCC BAA-275 / DSM 13257 / NCIMB 13706 / S10</strain>
    </source>
</reference>
<dbReference type="HOGENOM" id="CLU_050026_1_0_9"/>
<protein>
    <submittedName>
        <fullName evidence="2">FRG domain protein</fullName>
    </submittedName>
</protein>
<dbReference type="KEGG" id="dmi:Desmer_0568"/>
<dbReference type="AlphaFoldDB" id="J7IU09"/>
<accession>J7IU09</accession>
<dbReference type="InterPro" id="IPR014966">
    <property type="entry name" value="FRG-dom"/>
</dbReference>
<dbReference type="Proteomes" id="UP000005262">
    <property type="component" value="Chromosome"/>
</dbReference>
<gene>
    <name evidence="2" type="ordered locus">Desmer_0568</name>
</gene>
<keyword evidence="3" id="KW-1185">Reference proteome</keyword>
<sequence length="250" mass="28971">MILTRDYITGNLSEGVITADLSSWEEYADLVTGRLLNTANYIWRGQRSPEWLLESTLDRLLKKYDKMDSLRQLKSFRYGIKGRRELNAEKTQADDDWWASGLHYSLVTPLLEWTTSPFIAAYFAFREKGDGQDRRAIYSFAQRAVIIKNKELKMKNPNANEDDLCVKYLKPLRENNSRLANRSSLFTKSPIGVDLEQWVRGNFGGSKAKIVLVKLTLPNNQRTSILKAIHKMNLHELKFHTDLRKQKNTD</sequence>
<reference evidence="3" key="2">
    <citation type="submission" date="2012-08" db="EMBL/GenBank/DDBJ databases">
        <title>Finished genome of Desulfosporosinus meridiei DSM 13257.</title>
        <authorList>
            <person name="Huntemann M."/>
            <person name="Wei C.-L."/>
            <person name="Han J."/>
            <person name="Detter J.C."/>
            <person name="Han C."/>
            <person name="Davenport K."/>
            <person name="Daligault H."/>
            <person name="Erkkila T."/>
            <person name="Gu W."/>
            <person name="Munk A.C.C."/>
            <person name="Teshima H."/>
            <person name="Xu Y."/>
            <person name="Chain P."/>
            <person name="Tapia R."/>
            <person name="Chen A."/>
            <person name="Krypides N."/>
            <person name="Mavromatis K."/>
            <person name="Markowitz V."/>
            <person name="Szeto E."/>
            <person name="Ivanova N."/>
            <person name="Mikhailova N."/>
            <person name="Ovchinnikova G."/>
            <person name="Pagani I."/>
            <person name="Pati A."/>
            <person name="Goodwin L."/>
            <person name="Peters L."/>
            <person name="Pitluck S."/>
            <person name="Woyke T."/>
            <person name="Pester M."/>
            <person name="Spring S."/>
            <person name="Ollivier B."/>
            <person name="Rattei T."/>
            <person name="Klenk H.-P."/>
            <person name="Wagner M."/>
            <person name="Loy A."/>
        </authorList>
    </citation>
    <scope>NUCLEOTIDE SEQUENCE [LARGE SCALE GENOMIC DNA]</scope>
    <source>
        <strain evidence="3">ATCC BAA-275 / DSM 13257 / NCIMB 13706 / S10</strain>
    </source>
</reference>
<evidence type="ECO:0000259" key="1">
    <source>
        <dbReference type="SMART" id="SM00901"/>
    </source>
</evidence>